<proteinExistence type="inferred from homology"/>
<dbReference type="SUPFAM" id="SSF48264">
    <property type="entry name" value="Cytochrome P450"/>
    <property type="match status" value="1"/>
</dbReference>
<evidence type="ECO:0000256" key="4">
    <source>
        <dbReference type="ARBA" id="ARBA00022723"/>
    </source>
</evidence>
<dbReference type="InterPro" id="IPR002401">
    <property type="entry name" value="Cyt_P450_E_grp-I"/>
</dbReference>
<reference evidence="7 8" key="1">
    <citation type="journal article" date="2021" name="Comput. Struct. Biotechnol. J.">
        <title>De novo genome assembly of the potent medicinal plant Rehmannia glutinosa using nanopore technology.</title>
        <authorList>
            <person name="Ma L."/>
            <person name="Dong C."/>
            <person name="Song C."/>
            <person name="Wang X."/>
            <person name="Zheng X."/>
            <person name="Niu Y."/>
            <person name="Chen S."/>
            <person name="Feng W."/>
        </authorList>
    </citation>
    <scope>NUCLEOTIDE SEQUENCE [LARGE SCALE GENOMIC DNA]</scope>
    <source>
        <strain evidence="7">DH-2019</strain>
    </source>
</reference>
<dbReference type="EMBL" id="JABTTQ020000198">
    <property type="protein sequence ID" value="KAK6141008.1"/>
    <property type="molecule type" value="Genomic_DNA"/>
</dbReference>
<gene>
    <name evidence="7" type="ORF">DH2020_025246</name>
</gene>
<dbReference type="Pfam" id="PF00067">
    <property type="entry name" value="p450"/>
    <property type="match status" value="1"/>
</dbReference>
<evidence type="ECO:0000256" key="1">
    <source>
        <dbReference type="ARBA" id="ARBA00001971"/>
    </source>
</evidence>
<dbReference type="PANTHER" id="PTHR24296">
    <property type="entry name" value="CYTOCHROME P450"/>
    <property type="match status" value="1"/>
</dbReference>
<dbReference type="PRINTS" id="PR00463">
    <property type="entry name" value="EP450I"/>
</dbReference>
<protein>
    <recommendedName>
        <fullName evidence="9">Cytochrome P450 protein</fullName>
    </recommendedName>
</protein>
<dbReference type="Proteomes" id="UP001318860">
    <property type="component" value="Unassembled WGS sequence"/>
</dbReference>
<evidence type="ECO:0000256" key="2">
    <source>
        <dbReference type="ARBA" id="ARBA00004167"/>
    </source>
</evidence>
<dbReference type="PRINTS" id="PR00385">
    <property type="entry name" value="P450"/>
</dbReference>
<evidence type="ECO:0000256" key="3">
    <source>
        <dbReference type="ARBA" id="ARBA00010617"/>
    </source>
</evidence>
<organism evidence="7 8">
    <name type="scientific">Rehmannia glutinosa</name>
    <name type="common">Chinese foxglove</name>
    <dbReference type="NCBI Taxonomy" id="99300"/>
    <lineage>
        <taxon>Eukaryota</taxon>
        <taxon>Viridiplantae</taxon>
        <taxon>Streptophyta</taxon>
        <taxon>Embryophyta</taxon>
        <taxon>Tracheophyta</taxon>
        <taxon>Spermatophyta</taxon>
        <taxon>Magnoliopsida</taxon>
        <taxon>eudicotyledons</taxon>
        <taxon>Gunneridae</taxon>
        <taxon>Pentapetalae</taxon>
        <taxon>asterids</taxon>
        <taxon>lamiids</taxon>
        <taxon>Lamiales</taxon>
        <taxon>Orobanchaceae</taxon>
        <taxon>Rehmannieae</taxon>
        <taxon>Rehmannia</taxon>
    </lineage>
</organism>
<dbReference type="Gene3D" id="1.10.630.10">
    <property type="entry name" value="Cytochrome P450"/>
    <property type="match status" value="1"/>
</dbReference>
<keyword evidence="5" id="KW-0560">Oxidoreductase</keyword>
<evidence type="ECO:0000313" key="8">
    <source>
        <dbReference type="Proteomes" id="UP001318860"/>
    </source>
</evidence>
<comment type="similarity">
    <text evidence="3">Belongs to the cytochrome P450 family.</text>
</comment>
<dbReference type="InterPro" id="IPR036396">
    <property type="entry name" value="Cyt_P450_sf"/>
</dbReference>
<comment type="caution">
    <text evidence="7">The sequence shown here is derived from an EMBL/GenBank/DDBJ whole genome shotgun (WGS) entry which is preliminary data.</text>
</comment>
<keyword evidence="4" id="KW-0479">Metal-binding</keyword>
<keyword evidence="8" id="KW-1185">Reference proteome</keyword>
<evidence type="ECO:0008006" key="9">
    <source>
        <dbReference type="Google" id="ProtNLM"/>
    </source>
</evidence>
<accession>A0ABR0W075</accession>
<evidence type="ECO:0000256" key="6">
    <source>
        <dbReference type="ARBA" id="ARBA00023004"/>
    </source>
</evidence>
<evidence type="ECO:0000313" key="7">
    <source>
        <dbReference type="EMBL" id="KAK6141008.1"/>
    </source>
</evidence>
<comment type="subcellular location">
    <subcellularLocation>
        <location evidence="2">Membrane</location>
        <topology evidence="2">Single-pass membrane protein</topology>
    </subcellularLocation>
</comment>
<evidence type="ECO:0000256" key="5">
    <source>
        <dbReference type="ARBA" id="ARBA00023002"/>
    </source>
</evidence>
<dbReference type="CDD" id="cd11064">
    <property type="entry name" value="CYP86A"/>
    <property type="match status" value="1"/>
</dbReference>
<name>A0ABR0W075_REHGL</name>
<sequence>MTDLASKYKTYRLITPFRSEVYTSDPANVEYILKTNFENYGKGWYNYSILKDLLGDGIFAVDGDKWREQRKVSSFEFSARALRDVSSIIFTENSVKLANIVSESLVSNQPMDIQSCVWSRARQLVWFDEEGARFSRAFDDASAITAWRYVDILWKIKKALNIGLEAKLKENIRIVDDFVYKLIHRKIEQMEQCQDDCVDLKKQDILSRFLKLSEADPKYLRDIILNFVMAGKDTTATTLSWFFYMLCKHPLVQEKAAQEIKESTGSKISNGIKNISEFAASLSEEALEKMHYLHAALTETLRLYPPVPVDPKMCLSDDTMPDGFHVKKWDIVAYQPYAMGRMKLIWGDDAEEYKPERWIDENGCFRQESPFKFTAFQMKIISAVLLRFFVFKLSDESKAVKYRTMINLHVDGGLSVGAVQRSDHNPT</sequence>
<comment type="cofactor">
    <cofactor evidence="1">
        <name>heme</name>
        <dbReference type="ChEBI" id="CHEBI:30413"/>
    </cofactor>
</comment>
<dbReference type="InterPro" id="IPR001128">
    <property type="entry name" value="Cyt_P450"/>
</dbReference>
<keyword evidence="6" id="KW-0408">Iron</keyword>